<evidence type="ECO:0000313" key="3">
    <source>
        <dbReference type="EMBL" id="PVD28153.1"/>
    </source>
</evidence>
<keyword evidence="1" id="KW-0175">Coiled coil</keyword>
<gene>
    <name evidence="3" type="ORF">C0Q70_10738</name>
</gene>
<feature type="domain" description="C4H2-type" evidence="2">
    <location>
        <begin position="182"/>
        <end position="224"/>
    </location>
</feature>
<dbReference type="GO" id="GO:0045666">
    <property type="term" value="P:positive regulation of neuron differentiation"/>
    <property type="evidence" value="ECO:0007669"/>
    <property type="project" value="TreeGrafter"/>
</dbReference>
<dbReference type="STRING" id="400727.A0A2T7P422"/>
<accession>A0A2T7P422</accession>
<evidence type="ECO:0000256" key="1">
    <source>
        <dbReference type="SAM" id="Coils"/>
    </source>
</evidence>
<protein>
    <recommendedName>
        <fullName evidence="2">C4H2-type domain-containing protein</fullName>
    </recommendedName>
</protein>
<reference evidence="3 4" key="1">
    <citation type="submission" date="2018-04" db="EMBL/GenBank/DDBJ databases">
        <title>The genome of golden apple snail Pomacea canaliculata provides insight into stress tolerance and invasive adaptation.</title>
        <authorList>
            <person name="Liu C."/>
            <person name="Liu B."/>
            <person name="Ren Y."/>
            <person name="Zhang Y."/>
            <person name="Wang H."/>
            <person name="Li S."/>
            <person name="Jiang F."/>
            <person name="Yin L."/>
            <person name="Zhang G."/>
            <person name="Qian W."/>
            <person name="Fan W."/>
        </authorList>
    </citation>
    <scope>NUCLEOTIDE SEQUENCE [LARGE SCALE GENOMIC DNA]</scope>
    <source>
        <strain evidence="3">SZHN2017</strain>
        <tissue evidence="3">Muscle</tissue>
    </source>
</reference>
<dbReference type="PROSITE" id="PS51896">
    <property type="entry name" value="ZF_C4H2"/>
    <property type="match status" value="1"/>
</dbReference>
<dbReference type="PANTHER" id="PTHR31058">
    <property type="entry name" value="ZINC FINGER C4H2 DOMAIN-CONTAINING PROTEIN"/>
    <property type="match status" value="1"/>
</dbReference>
<dbReference type="InterPro" id="IPR044069">
    <property type="entry name" value="ZF_C4H2"/>
</dbReference>
<organism evidence="3 4">
    <name type="scientific">Pomacea canaliculata</name>
    <name type="common">Golden apple snail</name>
    <dbReference type="NCBI Taxonomy" id="400727"/>
    <lineage>
        <taxon>Eukaryota</taxon>
        <taxon>Metazoa</taxon>
        <taxon>Spiralia</taxon>
        <taxon>Lophotrochozoa</taxon>
        <taxon>Mollusca</taxon>
        <taxon>Gastropoda</taxon>
        <taxon>Caenogastropoda</taxon>
        <taxon>Architaenioglossa</taxon>
        <taxon>Ampullarioidea</taxon>
        <taxon>Ampullariidae</taxon>
        <taxon>Pomacea</taxon>
    </lineage>
</organism>
<evidence type="ECO:0000313" key="4">
    <source>
        <dbReference type="Proteomes" id="UP000245119"/>
    </source>
</evidence>
<sequence>MADDRDQEVMHKLEKLKEVRSRSLCLEKLRTRLRQEVDIRESEERNLEEYRQEMELLLQEKMAHVEELRLIHADINLMEATIKQAEEERARAVDSAKKLYEEYRPLKEEVDHMRSRLGLQPLTDLQEEDEKLRPEFPEKVASEWPGESQPMPIPQTLVEAAAAAEQVHNIARGKAERQGFRQQPPPMKACLSCHQQIHRNAPICPLCKAKSRSRNPKKPKRKIDD</sequence>
<dbReference type="OMA" id="INMANRI"/>
<dbReference type="GO" id="GO:0005634">
    <property type="term" value="C:nucleus"/>
    <property type="evidence" value="ECO:0007669"/>
    <property type="project" value="TreeGrafter"/>
</dbReference>
<feature type="coiled-coil region" evidence="1">
    <location>
        <begin position="26"/>
        <end position="102"/>
    </location>
</feature>
<keyword evidence="4" id="KW-1185">Reference proteome</keyword>
<dbReference type="InterPro" id="IPR018482">
    <property type="entry name" value="Znf-C4H2"/>
</dbReference>
<dbReference type="AlphaFoldDB" id="A0A2T7P422"/>
<proteinExistence type="predicted"/>
<dbReference type="OrthoDB" id="20865at2759"/>
<evidence type="ECO:0000259" key="2">
    <source>
        <dbReference type="PROSITE" id="PS51896"/>
    </source>
</evidence>
<dbReference type="Proteomes" id="UP000245119">
    <property type="component" value="Linkage Group LG6"/>
</dbReference>
<comment type="caution">
    <text evidence="3">The sequence shown here is derived from an EMBL/GenBank/DDBJ whole genome shotgun (WGS) entry which is preliminary data.</text>
</comment>
<name>A0A2T7P422_POMCA</name>
<dbReference type="PANTHER" id="PTHR31058:SF2">
    <property type="entry name" value="ZINC FINGER C4H2 DOMAIN-CONTAINING PROTEIN"/>
    <property type="match status" value="1"/>
</dbReference>
<dbReference type="Pfam" id="PF10146">
    <property type="entry name" value="zf-C4H2"/>
    <property type="match status" value="1"/>
</dbReference>
<dbReference type="EMBL" id="PZQS01000006">
    <property type="protein sequence ID" value="PVD28153.1"/>
    <property type="molecule type" value="Genomic_DNA"/>
</dbReference>